<name>A0A9D2PZK6_9MICO</name>
<evidence type="ECO:0000313" key="1">
    <source>
        <dbReference type="EMBL" id="HJC68691.1"/>
    </source>
</evidence>
<accession>A0A9D2PZK6</accession>
<evidence type="ECO:0000313" key="2">
    <source>
        <dbReference type="Proteomes" id="UP000823854"/>
    </source>
</evidence>
<sequence>MDAGDRPVGGHVIWDGSPRAVARLREAVMPHAAVGVLRVVLQQLVLHEEGREAGRHEVIDEIVDVGGNLVASPMRESVRADPAASAALDGALAQLRADISAELHATVDSLEVVLDRDGRHEVRLLLSAEVSPRELAEGPAPEALHDGDHHIRHQSPALEELRDRLAVPSGPLRRVLDGLRERLVRRA</sequence>
<comment type="caution">
    <text evidence="1">The sequence shown here is derived from an EMBL/GenBank/DDBJ whole genome shotgun (WGS) entry which is preliminary data.</text>
</comment>
<gene>
    <name evidence="1" type="ORF">H9932_03290</name>
</gene>
<dbReference type="EMBL" id="DWWC01000068">
    <property type="protein sequence ID" value="HJC68691.1"/>
    <property type="molecule type" value="Genomic_DNA"/>
</dbReference>
<dbReference type="Proteomes" id="UP000823854">
    <property type="component" value="Unassembled WGS sequence"/>
</dbReference>
<dbReference type="AlphaFoldDB" id="A0A9D2PZK6"/>
<reference evidence="1" key="1">
    <citation type="journal article" date="2021" name="PeerJ">
        <title>Extensive microbial diversity within the chicken gut microbiome revealed by metagenomics and culture.</title>
        <authorList>
            <person name="Gilroy R."/>
            <person name="Ravi A."/>
            <person name="Getino M."/>
            <person name="Pursley I."/>
            <person name="Horton D.L."/>
            <person name="Alikhan N.F."/>
            <person name="Baker D."/>
            <person name="Gharbi K."/>
            <person name="Hall N."/>
            <person name="Watson M."/>
            <person name="Adriaenssens E.M."/>
            <person name="Foster-Nyarko E."/>
            <person name="Jarju S."/>
            <person name="Secka A."/>
            <person name="Antonio M."/>
            <person name="Oren A."/>
            <person name="Chaudhuri R.R."/>
            <person name="La Ragione R."/>
            <person name="Hildebrand F."/>
            <person name="Pallen M.J."/>
        </authorList>
    </citation>
    <scope>NUCLEOTIDE SEQUENCE</scope>
    <source>
        <strain evidence="1">CHK130-7132</strain>
    </source>
</reference>
<reference evidence="1" key="2">
    <citation type="submission" date="2021-04" db="EMBL/GenBank/DDBJ databases">
        <authorList>
            <person name="Gilroy R."/>
        </authorList>
    </citation>
    <scope>NUCLEOTIDE SEQUENCE</scope>
    <source>
        <strain evidence="1">CHK130-7132</strain>
    </source>
</reference>
<protein>
    <submittedName>
        <fullName evidence="1">Uncharacterized protein</fullName>
    </submittedName>
</protein>
<proteinExistence type="predicted"/>
<organism evidence="1 2">
    <name type="scientific">Candidatus Brachybacterium intestinipullorum</name>
    <dbReference type="NCBI Taxonomy" id="2838512"/>
    <lineage>
        <taxon>Bacteria</taxon>
        <taxon>Bacillati</taxon>
        <taxon>Actinomycetota</taxon>
        <taxon>Actinomycetes</taxon>
        <taxon>Micrococcales</taxon>
        <taxon>Dermabacteraceae</taxon>
        <taxon>Brachybacterium</taxon>
    </lineage>
</organism>